<organism evidence="2">
    <name type="scientific">Schizaphis graminum</name>
    <name type="common">Green bug aphid</name>
    <dbReference type="NCBI Taxonomy" id="13262"/>
    <lineage>
        <taxon>Eukaryota</taxon>
        <taxon>Metazoa</taxon>
        <taxon>Ecdysozoa</taxon>
        <taxon>Arthropoda</taxon>
        <taxon>Hexapoda</taxon>
        <taxon>Insecta</taxon>
        <taxon>Pterygota</taxon>
        <taxon>Neoptera</taxon>
        <taxon>Paraneoptera</taxon>
        <taxon>Hemiptera</taxon>
        <taxon>Sternorrhyncha</taxon>
        <taxon>Aphidomorpha</taxon>
        <taxon>Aphidoidea</taxon>
        <taxon>Aphididae</taxon>
        <taxon>Aphidini</taxon>
        <taxon>Schizaphis</taxon>
    </lineage>
</organism>
<keyword evidence="1" id="KW-0472">Membrane</keyword>
<dbReference type="AlphaFoldDB" id="A0A2S2NZ96"/>
<keyword evidence="1" id="KW-1133">Transmembrane helix</keyword>
<dbReference type="EMBL" id="GGMR01009930">
    <property type="protein sequence ID" value="MBY22549.1"/>
    <property type="molecule type" value="Transcribed_RNA"/>
</dbReference>
<proteinExistence type="predicted"/>
<name>A0A2S2NZ96_SCHGA</name>
<feature type="transmembrane region" description="Helical" evidence="1">
    <location>
        <begin position="92"/>
        <end position="111"/>
    </location>
</feature>
<evidence type="ECO:0000313" key="2">
    <source>
        <dbReference type="EMBL" id="MBY22549.1"/>
    </source>
</evidence>
<gene>
    <name evidence="2" type="ORF">g.8658</name>
</gene>
<reference evidence="2" key="1">
    <citation type="submission" date="2018-04" db="EMBL/GenBank/DDBJ databases">
        <title>Transcriptome of Schizaphis graminum biotype I.</title>
        <authorList>
            <person name="Scully E.D."/>
            <person name="Geib S.M."/>
            <person name="Palmer N.A."/>
            <person name="Koch K."/>
            <person name="Bradshaw J."/>
            <person name="Heng-Moss T."/>
            <person name="Sarath G."/>
        </authorList>
    </citation>
    <scope>NUCLEOTIDE SEQUENCE</scope>
</reference>
<protein>
    <submittedName>
        <fullName evidence="2">Uncharacterized protein</fullName>
    </submittedName>
</protein>
<sequence length="134" mass="15815">MFYDFYELYIFPVFSEKKLYLHGYIVKPIILFPTPKTFKSLRSIRSTQRSVIYTTVDMRGIHNNKLSHYVSKSHAVKCPNMDNGCVTQARRYRLSVSIAFLVLTIGVLFRYNFIEQRKRTQFTLQRVVSFLSPS</sequence>
<keyword evidence="1" id="KW-0812">Transmembrane</keyword>
<accession>A0A2S2NZ96</accession>
<evidence type="ECO:0000256" key="1">
    <source>
        <dbReference type="SAM" id="Phobius"/>
    </source>
</evidence>